<evidence type="ECO:0000313" key="1">
    <source>
        <dbReference type="EMBL" id="MBA4653401.1"/>
    </source>
</evidence>
<accession>A0A7C9DW77</accession>
<sequence>MAVAKSSSCPSLKCKLQVVGAKNVKTKHKGSLFIRCYLCAGNNTRTQLNSREMNTSSCRNADFLFWDDDFSLECNGTEDSVSALKQGNIIFELRFRKTTPLFGKMRASQVLARAEVPWKTVFEAPKMEIQTWVVMTPKKLEEDDAKPPALQIAMKMEYPAVLSMEEVRKRRRSERLRQGDECGCCRSGYGGCSSCVDSELLFVAAAFEAF</sequence>
<dbReference type="AlphaFoldDB" id="A0A7C9DW77"/>
<organism evidence="1">
    <name type="scientific">Opuntia streptacantha</name>
    <name type="common">Prickly pear cactus</name>
    <name type="synonym">Opuntia cardona</name>
    <dbReference type="NCBI Taxonomy" id="393608"/>
    <lineage>
        <taxon>Eukaryota</taxon>
        <taxon>Viridiplantae</taxon>
        <taxon>Streptophyta</taxon>
        <taxon>Embryophyta</taxon>
        <taxon>Tracheophyta</taxon>
        <taxon>Spermatophyta</taxon>
        <taxon>Magnoliopsida</taxon>
        <taxon>eudicotyledons</taxon>
        <taxon>Gunneridae</taxon>
        <taxon>Pentapetalae</taxon>
        <taxon>Caryophyllales</taxon>
        <taxon>Cactineae</taxon>
        <taxon>Cactaceae</taxon>
        <taxon>Opuntioideae</taxon>
        <taxon>Opuntia</taxon>
    </lineage>
</organism>
<protein>
    <recommendedName>
        <fullName evidence="2">C2 domain-containing protein</fullName>
    </recommendedName>
</protein>
<name>A0A7C9DW77_OPUST</name>
<dbReference type="PANTHER" id="PTHR35503">
    <property type="entry name" value="OSJNBA0006M15.15 PROTEIN"/>
    <property type="match status" value="1"/>
</dbReference>
<proteinExistence type="predicted"/>
<dbReference type="PANTHER" id="PTHR35503:SF2">
    <property type="entry name" value="OS04G0455700 PROTEIN"/>
    <property type="match status" value="1"/>
</dbReference>
<reference evidence="1" key="2">
    <citation type="submission" date="2020-07" db="EMBL/GenBank/DDBJ databases">
        <authorList>
            <person name="Vera ALvarez R."/>
            <person name="Arias-Moreno D.M."/>
            <person name="Jimenez-Jacinto V."/>
            <person name="Jimenez-Bremont J.F."/>
            <person name="Swaminathan K."/>
            <person name="Moose S.P."/>
            <person name="Guerrero-Gonzalez M.L."/>
            <person name="Marino-Ramirez L."/>
            <person name="Landsman D."/>
            <person name="Rodriguez-Kessler M."/>
            <person name="Delgado-Sanchez P."/>
        </authorList>
    </citation>
    <scope>NUCLEOTIDE SEQUENCE</scope>
    <source>
        <tissue evidence="1">Cladode</tissue>
    </source>
</reference>
<dbReference type="EMBL" id="GISG01178950">
    <property type="protein sequence ID" value="MBA4653401.1"/>
    <property type="molecule type" value="Transcribed_RNA"/>
</dbReference>
<evidence type="ECO:0008006" key="2">
    <source>
        <dbReference type="Google" id="ProtNLM"/>
    </source>
</evidence>
<reference evidence="1" key="1">
    <citation type="journal article" date="2013" name="J. Plant Res.">
        <title>Effect of fungi and light on seed germination of three Opuntia species from semiarid lands of central Mexico.</title>
        <authorList>
            <person name="Delgado-Sanchez P."/>
            <person name="Jimenez-Bremont J.F."/>
            <person name="Guerrero-Gonzalez Mde L."/>
            <person name="Flores J."/>
        </authorList>
    </citation>
    <scope>NUCLEOTIDE SEQUENCE</scope>
    <source>
        <tissue evidence="1">Cladode</tissue>
    </source>
</reference>